<name>A0AA43Z6F9_9GAMM</name>
<reference evidence="5" key="1">
    <citation type="submission" date="2020-03" db="EMBL/GenBank/DDBJ databases">
        <title>Genome assembly of Azotobacter chroococcum W5.</title>
        <authorList>
            <person name="Kannepalli A."/>
        </authorList>
    </citation>
    <scope>NUCLEOTIDE SEQUENCE</scope>
    <source>
        <strain evidence="5">W5</strain>
    </source>
</reference>
<comment type="caution">
    <text evidence="5">The sequence shown here is derived from an EMBL/GenBank/DDBJ whole genome shotgun (WGS) entry which is preliminary data.</text>
</comment>
<gene>
    <name evidence="5" type="ORF">HA520_06520</name>
</gene>
<accession>A0AA43Z6F9</accession>
<evidence type="ECO:0000256" key="2">
    <source>
        <dbReference type="ARBA" id="ARBA00023136"/>
    </source>
</evidence>
<evidence type="ECO:0000259" key="4">
    <source>
        <dbReference type="Pfam" id="PF00593"/>
    </source>
</evidence>
<sequence length="172" mass="19658">MDMELSNHSLGPVVPFARRRPRPPRVVHKWEGDRLKSTLLMGLDYQKLDIDDKDYASDPLVLSPIDIYNPGYGGRVGLVTSSLRPVADAGLQDFRTRFDQLGLYLQEQVKFDDRWVLLLGGRYDRSRAGIDNRTTGVDKNVRACRFWSVPGCADGWRRMLRAVAKRAFPRHS</sequence>
<keyword evidence="3" id="KW-0998">Cell outer membrane</keyword>
<evidence type="ECO:0000256" key="3">
    <source>
        <dbReference type="ARBA" id="ARBA00023237"/>
    </source>
</evidence>
<proteinExistence type="predicted"/>
<comment type="subcellular location">
    <subcellularLocation>
        <location evidence="1">Cell outer membrane</location>
    </subcellularLocation>
</comment>
<evidence type="ECO:0000313" key="6">
    <source>
        <dbReference type="Proteomes" id="UP000736384"/>
    </source>
</evidence>
<dbReference type="Pfam" id="PF00593">
    <property type="entry name" value="TonB_dep_Rec_b-barrel"/>
    <property type="match status" value="1"/>
</dbReference>
<dbReference type="InterPro" id="IPR000531">
    <property type="entry name" value="Beta-barrel_TonB"/>
</dbReference>
<keyword evidence="2" id="KW-0472">Membrane</keyword>
<organism evidence="5 6">
    <name type="scientific">Azotobacter chroococcum</name>
    <dbReference type="NCBI Taxonomy" id="353"/>
    <lineage>
        <taxon>Bacteria</taxon>
        <taxon>Pseudomonadati</taxon>
        <taxon>Pseudomonadota</taxon>
        <taxon>Gammaproteobacteria</taxon>
        <taxon>Pseudomonadales</taxon>
        <taxon>Pseudomonadaceae</taxon>
        <taxon>Azotobacter</taxon>
    </lineage>
</organism>
<dbReference type="AlphaFoldDB" id="A0AA43Z6F9"/>
<dbReference type="Gene3D" id="2.40.170.20">
    <property type="entry name" value="TonB-dependent receptor, beta-barrel domain"/>
    <property type="match status" value="1"/>
</dbReference>
<evidence type="ECO:0000313" key="5">
    <source>
        <dbReference type="EMBL" id="NHN76943.1"/>
    </source>
</evidence>
<keyword evidence="5" id="KW-0675">Receptor</keyword>
<protein>
    <submittedName>
        <fullName evidence="5">TonB-dependent receptor</fullName>
    </submittedName>
</protein>
<feature type="domain" description="TonB-dependent receptor-like beta-barrel" evidence="4">
    <location>
        <begin position="36"/>
        <end position="137"/>
    </location>
</feature>
<dbReference type="Proteomes" id="UP000736384">
    <property type="component" value="Unassembled WGS sequence"/>
</dbReference>
<dbReference type="InterPro" id="IPR036942">
    <property type="entry name" value="Beta-barrel_TonB_sf"/>
</dbReference>
<dbReference type="GO" id="GO:0009279">
    <property type="term" value="C:cell outer membrane"/>
    <property type="evidence" value="ECO:0007669"/>
    <property type="project" value="UniProtKB-SubCell"/>
</dbReference>
<evidence type="ECO:0000256" key="1">
    <source>
        <dbReference type="ARBA" id="ARBA00004442"/>
    </source>
</evidence>
<dbReference type="SUPFAM" id="SSF56935">
    <property type="entry name" value="Porins"/>
    <property type="match status" value="1"/>
</dbReference>
<dbReference type="EMBL" id="JAAPAP010000004">
    <property type="protein sequence ID" value="NHN76943.1"/>
    <property type="molecule type" value="Genomic_DNA"/>
</dbReference>
<dbReference type="RefSeq" id="WP_165892042.1">
    <property type="nucleotide sequence ID" value="NZ_JAAPAP010000004.1"/>
</dbReference>